<feature type="signal peptide" evidence="1">
    <location>
        <begin position="1"/>
        <end position="17"/>
    </location>
</feature>
<feature type="chain" id="PRO_5045776259" description="Outer membrane protein beta-barrel domain-containing protein" evidence="1">
    <location>
        <begin position="18"/>
        <end position="210"/>
    </location>
</feature>
<keyword evidence="3" id="KW-1185">Reference proteome</keyword>
<evidence type="ECO:0000313" key="2">
    <source>
        <dbReference type="EMBL" id="PWL04147.1"/>
    </source>
</evidence>
<name>A0ABX5LNZ0_9BACT</name>
<gene>
    <name evidence="2" type="ORF">B0H50_101159</name>
</gene>
<sequence>MKKFLALILSVAAFAFAEPYTHDGFFINLQYGAGLSKQETNRFDGNKIESDNDFSQELVVKVGGALNQTVVLHGAFWFSVGRNDFNVYTDNGDWNSTARITVLSCILGPGVTIYPFHYGVMSNLFFSGTVGFAVFTSDDDDDDWLRYNYESFSATGVGIDLEVGKEWWVGENWSLGIALSYNLIVADDDDYSNVKWTSNSFHVRFTASRS</sequence>
<proteinExistence type="predicted"/>
<evidence type="ECO:0000256" key="1">
    <source>
        <dbReference type="SAM" id="SignalP"/>
    </source>
</evidence>
<dbReference type="Proteomes" id="UP000245523">
    <property type="component" value="Unassembled WGS sequence"/>
</dbReference>
<dbReference type="EMBL" id="QGHD01000001">
    <property type="protein sequence ID" value="PWL04147.1"/>
    <property type="molecule type" value="Genomic_DNA"/>
</dbReference>
<keyword evidence="1" id="KW-0732">Signal</keyword>
<evidence type="ECO:0000313" key="3">
    <source>
        <dbReference type="Proteomes" id="UP000245523"/>
    </source>
</evidence>
<dbReference type="RefSeq" id="WP_106197422.1">
    <property type="nucleotide sequence ID" value="NZ_QGHD01000001.1"/>
</dbReference>
<protein>
    <recommendedName>
        <fullName evidence="4">Outer membrane protein beta-barrel domain-containing protein</fullName>
    </recommendedName>
</protein>
<comment type="caution">
    <text evidence="2">The sequence shown here is derived from an EMBL/GenBank/DDBJ whole genome shotgun (WGS) entry which is preliminary data.</text>
</comment>
<reference evidence="2 3" key="1">
    <citation type="submission" date="2018-05" db="EMBL/GenBank/DDBJ databases">
        <title>Animal gut microbial communities from fecal samples from Wisconsin, USA.</title>
        <authorList>
            <person name="Neumann A."/>
        </authorList>
    </citation>
    <scope>NUCLEOTIDE SEQUENCE [LARGE SCALE GENOMIC DNA]</scope>
    <source>
        <strain evidence="2 3">UWS4</strain>
    </source>
</reference>
<dbReference type="SUPFAM" id="SSF56925">
    <property type="entry name" value="OMPA-like"/>
    <property type="match status" value="1"/>
</dbReference>
<dbReference type="InterPro" id="IPR011250">
    <property type="entry name" value="OMP/PagP_B-barrel"/>
</dbReference>
<organism evidence="2 3">
    <name type="scientific">Hallerella porci</name>
    <dbReference type="NCBI Taxonomy" id="1945871"/>
    <lineage>
        <taxon>Bacteria</taxon>
        <taxon>Pseudomonadati</taxon>
        <taxon>Fibrobacterota</taxon>
        <taxon>Fibrobacteria</taxon>
        <taxon>Fibrobacterales</taxon>
        <taxon>Fibrobacteraceae</taxon>
        <taxon>Hallerella</taxon>
    </lineage>
</organism>
<evidence type="ECO:0008006" key="4">
    <source>
        <dbReference type="Google" id="ProtNLM"/>
    </source>
</evidence>
<accession>A0ABX5LNZ0</accession>